<evidence type="ECO:0000313" key="2">
    <source>
        <dbReference type="Proteomes" id="UP000297706"/>
    </source>
</evidence>
<protein>
    <submittedName>
        <fullName evidence="1">Uncharacterized protein</fullName>
    </submittedName>
</protein>
<dbReference type="EMBL" id="PQVH01000008">
    <property type="protein sequence ID" value="TFW71490.1"/>
    <property type="molecule type" value="Genomic_DNA"/>
</dbReference>
<organism evidence="1 2">
    <name type="scientific">Methylotenera oryzisoli</name>
    <dbReference type="NCBI Taxonomy" id="2080758"/>
    <lineage>
        <taxon>Bacteria</taxon>
        <taxon>Pseudomonadati</taxon>
        <taxon>Pseudomonadota</taxon>
        <taxon>Betaproteobacteria</taxon>
        <taxon>Nitrosomonadales</taxon>
        <taxon>Methylophilaceae</taxon>
        <taxon>Methylotenera</taxon>
    </lineage>
</organism>
<reference evidence="1 2" key="1">
    <citation type="submission" date="2018-02" db="EMBL/GenBank/DDBJ databases">
        <title>A novel lanthanide dependent methylotroph, Methylotenera sp. La3113.</title>
        <authorList>
            <person name="Lv H."/>
            <person name="Tani A."/>
        </authorList>
    </citation>
    <scope>NUCLEOTIDE SEQUENCE [LARGE SCALE GENOMIC DNA]</scope>
    <source>
        <strain evidence="1 2">La3113</strain>
    </source>
</reference>
<keyword evidence="2" id="KW-1185">Reference proteome</keyword>
<sequence length="65" mass="7026">MSITAWYYIDTNLHKAAVMVSAPIGSGNNLALTTKQARELAKELIDSADDLDHLVNKLGLQVANT</sequence>
<dbReference type="AlphaFoldDB" id="A0A4Y9VRP0"/>
<dbReference type="RefSeq" id="WP_135277036.1">
    <property type="nucleotide sequence ID" value="NZ_PQVH01000008.1"/>
</dbReference>
<comment type="caution">
    <text evidence="1">The sequence shown here is derived from an EMBL/GenBank/DDBJ whole genome shotgun (WGS) entry which is preliminary data.</text>
</comment>
<gene>
    <name evidence="1" type="ORF">C3Y98_05175</name>
</gene>
<accession>A0A4Y9VRP0</accession>
<name>A0A4Y9VRP0_9PROT</name>
<dbReference type="Proteomes" id="UP000297706">
    <property type="component" value="Unassembled WGS sequence"/>
</dbReference>
<proteinExistence type="predicted"/>
<evidence type="ECO:0000313" key="1">
    <source>
        <dbReference type="EMBL" id="TFW71490.1"/>
    </source>
</evidence>